<dbReference type="EMBL" id="CP061281">
    <property type="protein sequence ID" value="QNS04483.1"/>
    <property type="molecule type" value="Genomic_DNA"/>
</dbReference>
<gene>
    <name evidence="2" type="ORF">IAG42_13215</name>
</gene>
<evidence type="ECO:0000256" key="1">
    <source>
        <dbReference type="SAM" id="Phobius"/>
    </source>
</evidence>
<feature type="transmembrane region" description="Helical" evidence="1">
    <location>
        <begin position="191"/>
        <end position="212"/>
    </location>
</feature>
<keyword evidence="1" id="KW-0812">Transmembrane</keyword>
<organism evidence="2 3">
    <name type="scientific">Streptomyces xanthii</name>
    <dbReference type="NCBI Taxonomy" id="2768069"/>
    <lineage>
        <taxon>Bacteria</taxon>
        <taxon>Bacillati</taxon>
        <taxon>Actinomycetota</taxon>
        <taxon>Actinomycetes</taxon>
        <taxon>Kitasatosporales</taxon>
        <taxon>Streptomycetaceae</taxon>
        <taxon>Streptomyces</taxon>
    </lineage>
</organism>
<dbReference type="AlphaFoldDB" id="A0A7H1B6X8"/>
<feature type="transmembrane region" description="Helical" evidence="1">
    <location>
        <begin position="21"/>
        <end position="40"/>
    </location>
</feature>
<proteinExistence type="predicted"/>
<evidence type="ECO:0000313" key="3">
    <source>
        <dbReference type="Proteomes" id="UP000516428"/>
    </source>
</evidence>
<evidence type="ECO:0000313" key="2">
    <source>
        <dbReference type="EMBL" id="QNS04483.1"/>
    </source>
</evidence>
<feature type="transmembrane region" description="Helical" evidence="1">
    <location>
        <begin position="152"/>
        <end position="170"/>
    </location>
</feature>
<feature type="transmembrane region" description="Helical" evidence="1">
    <location>
        <begin position="218"/>
        <end position="237"/>
    </location>
</feature>
<accession>A0A7H1B6X8</accession>
<sequence>MNGIPAHDDYRDRMRRRGTRFTYVGTLLVLLGAVLFALIVPAEADNRAYAAAAPCPQGTRADTCRVTAEATVLRKEQDSGGKTTKYYLVLTDPGTRTEHRVRMPSDGSVHAAARPGGRVTVTYWEDEVREVRLGNLVAEAELSPVHDGRLPGAFGVALLSGGLGALWFAAWLRFRPETPGAPLSWKPPTGLLAGIMVACVNFPVLLMGRGIWSGLEFTAWSIPASLPLSALVCWWAVRKVRRAAARVTPAVPARRQVLRVLVHGDVPYSRPGYVHLVVGDGPPALSTDPEARLARLPLPDTLRAHRVREVLVGDPEFSPGSREYPVVVECTDTTHPVLILTGKRTAPLVLGALGG</sequence>
<keyword evidence="1" id="KW-1133">Transmembrane helix</keyword>
<reference evidence="2 3" key="1">
    <citation type="submission" date="2020-09" db="EMBL/GenBank/DDBJ databases">
        <title>A novel species.</title>
        <authorList>
            <person name="Gao J."/>
        </authorList>
    </citation>
    <scope>NUCLEOTIDE SEQUENCE [LARGE SCALE GENOMIC DNA]</scope>
    <source>
        <strain evidence="2 3">CRXT-Y-14</strain>
    </source>
</reference>
<protein>
    <submittedName>
        <fullName evidence="2">Uncharacterized protein</fullName>
    </submittedName>
</protein>
<keyword evidence="1" id="KW-0472">Membrane</keyword>
<dbReference type="KEGG" id="sxn:IAG42_13215"/>
<dbReference type="Proteomes" id="UP000516428">
    <property type="component" value="Chromosome"/>
</dbReference>
<keyword evidence="3" id="KW-1185">Reference proteome</keyword>
<dbReference type="RefSeq" id="WP_188337218.1">
    <property type="nucleotide sequence ID" value="NZ_CP061281.1"/>
</dbReference>
<name>A0A7H1B6X8_9ACTN</name>